<feature type="domain" description="Prolyl 4-hydroxylase alpha subunit" evidence="6">
    <location>
        <begin position="70"/>
        <end position="268"/>
    </location>
</feature>
<reference evidence="7" key="1">
    <citation type="submission" date="2018-12" db="EMBL/GenBank/DDBJ databases">
        <authorList>
            <person name="Syme R.A."/>
            <person name="Farfan-Caceres L."/>
            <person name="Lichtenzveig J."/>
        </authorList>
    </citation>
    <scope>NUCLEOTIDE SEQUENCE</scope>
    <source>
        <strain evidence="7">Al4</strain>
    </source>
</reference>
<evidence type="ECO:0000256" key="2">
    <source>
        <dbReference type="ARBA" id="ARBA00022723"/>
    </source>
</evidence>
<reference evidence="7" key="2">
    <citation type="submission" date="2020-09" db="EMBL/GenBank/DDBJ databases">
        <title>Reference genome assembly for Australian Ascochyta lentis isolate Al4.</title>
        <authorList>
            <person name="Lee R.C."/>
            <person name="Farfan-Caceres L.M."/>
            <person name="Debler J.W."/>
            <person name="Williams A.H."/>
            <person name="Henares B.M."/>
        </authorList>
    </citation>
    <scope>NUCLEOTIDE SEQUENCE</scope>
    <source>
        <strain evidence="7">Al4</strain>
    </source>
</reference>
<dbReference type="EMBL" id="RZGK01000021">
    <property type="protein sequence ID" value="KAF9691392.1"/>
    <property type="molecule type" value="Genomic_DNA"/>
</dbReference>
<dbReference type="PANTHER" id="PTHR10869:SF242">
    <property type="entry name" value="PROLYL 4-HYDROXYLASE ALPHA SUBUNIT DOMAIN-CONTAINING PROTEIN"/>
    <property type="match status" value="1"/>
</dbReference>
<keyword evidence="5" id="KW-0408">Iron</keyword>
<evidence type="ECO:0000256" key="3">
    <source>
        <dbReference type="ARBA" id="ARBA00022964"/>
    </source>
</evidence>
<comment type="cofactor">
    <cofactor evidence="1">
        <name>L-ascorbate</name>
        <dbReference type="ChEBI" id="CHEBI:38290"/>
    </cofactor>
</comment>
<evidence type="ECO:0000313" key="8">
    <source>
        <dbReference type="Proteomes" id="UP000651452"/>
    </source>
</evidence>
<dbReference type="GO" id="GO:0004656">
    <property type="term" value="F:procollagen-proline 4-dioxygenase activity"/>
    <property type="evidence" value="ECO:0007669"/>
    <property type="project" value="TreeGrafter"/>
</dbReference>
<evidence type="ECO:0000256" key="1">
    <source>
        <dbReference type="ARBA" id="ARBA00001961"/>
    </source>
</evidence>
<sequence length="293" mass="32139">MAKDGKKSASEACETTVASKKIGSIGRLTFLLGVGALSAYVWARGSDRLPSTTCPAGFPNPSVKILSIDPFIAHITDFISPSERTYLMDLGSPLLAPSTIVDETGKQASGSSYRTSSTAFLPFSDPCVDRITRRAADFQGFMRFEDMNIQITAYQPGQQYKRHYDWLSHPPHSSTRNTISTFFAILHATCSDCGTEFPLINTTARPQYDKRWCEVIDCDKPVLTTRNVEGSALFWINLDAEGRGRQDTLHAGLPANGGEKIGLNIWTDCEVGEIWDRGMYGGSLKPPVLGTKE</sequence>
<name>A0A8H7IVI8_9PLEO</name>
<accession>A0A8H7IVI8</accession>
<dbReference type="Gene3D" id="2.60.120.620">
    <property type="entry name" value="q2cbj1_9rhob like domain"/>
    <property type="match status" value="1"/>
</dbReference>
<dbReference type="GO" id="GO:0005506">
    <property type="term" value="F:iron ion binding"/>
    <property type="evidence" value="ECO:0007669"/>
    <property type="project" value="InterPro"/>
</dbReference>
<organism evidence="7 8">
    <name type="scientific">Ascochyta lentis</name>
    <dbReference type="NCBI Taxonomy" id="205686"/>
    <lineage>
        <taxon>Eukaryota</taxon>
        <taxon>Fungi</taxon>
        <taxon>Dikarya</taxon>
        <taxon>Ascomycota</taxon>
        <taxon>Pezizomycotina</taxon>
        <taxon>Dothideomycetes</taxon>
        <taxon>Pleosporomycetidae</taxon>
        <taxon>Pleosporales</taxon>
        <taxon>Pleosporineae</taxon>
        <taxon>Didymellaceae</taxon>
        <taxon>Ascochyta</taxon>
    </lineage>
</organism>
<proteinExistence type="predicted"/>
<dbReference type="InterPro" id="IPR045054">
    <property type="entry name" value="P4HA-like"/>
</dbReference>
<protein>
    <recommendedName>
        <fullName evidence="6">Prolyl 4-hydroxylase alpha subunit domain-containing protein</fullName>
    </recommendedName>
</protein>
<dbReference type="InterPro" id="IPR006620">
    <property type="entry name" value="Pro_4_hyd_alph"/>
</dbReference>
<keyword evidence="2" id="KW-0479">Metal-binding</keyword>
<keyword evidence="4" id="KW-0560">Oxidoreductase</keyword>
<evidence type="ECO:0000259" key="6">
    <source>
        <dbReference type="SMART" id="SM00702"/>
    </source>
</evidence>
<comment type="caution">
    <text evidence="7">The sequence shown here is derived from an EMBL/GenBank/DDBJ whole genome shotgun (WGS) entry which is preliminary data.</text>
</comment>
<dbReference type="InterPro" id="IPR044862">
    <property type="entry name" value="Pro_4_hyd_alph_FE2OG_OXY"/>
</dbReference>
<evidence type="ECO:0000256" key="4">
    <source>
        <dbReference type="ARBA" id="ARBA00023002"/>
    </source>
</evidence>
<gene>
    <name evidence="7" type="ORF">EKO04_010720</name>
</gene>
<dbReference type="PANTHER" id="PTHR10869">
    <property type="entry name" value="PROLYL 4-HYDROXYLASE ALPHA SUBUNIT"/>
    <property type="match status" value="1"/>
</dbReference>
<dbReference type="GO" id="GO:0005783">
    <property type="term" value="C:endoplasmic reticulum"/>
    <property type="evidence" value="ECO:0007669"/>
    <property type="project" value="TreeGrafter"/>
</dbReference>
<keyword evidence="8" id="KW-1185">Reference proteome</keyword>
<dbReference type="GO" id="GO:0031418">
    <property type="term" value="F:L-ascorbic acid binding"/>
    <property type="evidence" value="ECO:0007669"/>
    <property type="project" value="InterPro"/>
</dbReference>
<dbReference type="Proteomes" id="UP000651452">
    <property type="component" value="Unassembled WGS sequence"/>
</dbReference>
<evidence type="ECO:0000313" key="7">
    <source>
        <dbReference type="EMBL" id="KAF9691392.1"/>
    </source>
</evidence>
<dbReference type="Pfam" id="PF13640">
    <property type="entry name" value="2OG-FeII_Oxy_3"/>
    <property type="match status" value="1"/>
</dbReference>
<keyword evidence="3" id="KW-0223">Dioxygenase</keyword>
<evidence type="ECO:0000256" key="5">
    <source>
        <dbReference type="ARBA" id="ARBA00023004"/>
    </source>
</evidence>
<dbReference type="OrthoDB" id="420380at2759"/>
<dbReference type="AlphaFoldDB" id="A0A8H7IVI8"/>
<dbReference type="SMART" id="SM00702">
    <property type="entry name" value="P4Hc"/>
    <property type="match status" value="1"/>
</dbReference>